<feature type="domain" description="Flagellar hook-length control protein-like C-terminal" evidence="2">
    <location>
        <begin position="394"/>
        <end position="473"/>
    </location>
</feature>
<feature type="region of interest" description="Disordered" evidence="1">
    <location>
        <begin position="275"/>
        <end position="316"/>
    </location>
</feature>
<feature type="compositionally biased region" description="Low complexity" evidence="1">
    <location>
        <begin position="283"/>
        <end position="316"/>
    </location>
</feature>
<feature type="region of interest" description="Disordered" evidence="1">
    <location>
        <begin position="470"/>
        <end position="501"/>
    </location>
</feature>
<feature type="region of interest" description="Disordered" evidence="1">
    <location>
        <begin position="47"/>
        <end position="176"/>
    </location>
</feature>
<sequence length="526" mass="54805">MNSSAITNKVMPTVSVPSSNTSESAGSGFGDIMASITDNWSERNSQIKYDAAKSAQSTLNESRADRAADRNVKTNDNSDHARADDRNDDRSLRDNRDDRDDHTKVDDPKSDDRRDVAENGRDTDDMQHTESDTPSENGSNPREEAASSSDDDGKPAVAQSEGTEEKTLAEQGLVDPNQPVAAVVVPGATQPTDQAKIIATATQSTQGSAINAPQNNGMQNGQQTAAADDLMSSTALSQPVAASSAKMAMNGVDGTATDDTSSDKFLARIVESMTGDGKTRTDATGATATTSNTASATNTQQTTATNPAQNAQQAMAAAAAGVPVQQNSVANGGQTTAQNTSAVGATGSTDASVQAGNGQLNSTSNLHQTTAGQTAQTARQAPGQQVQQQVAVSIKNAASEGVDKISVQLRPEHLGRVDVKLEIGHDGRIQGVIQADTRETLDMLRQDSRALQQALRDAGLNADSQSFTFEHRDQGGRGQEGQSQSRMTANQGTSPSDGDILSGAELAEHVGIGYGINPNGLVDIRI</sequence>
<feature type="compositionally biased region" description="Basic and acidic residues" evidence="1">
    <location>
        <begin position="62"/>
        <end position="131"/>
    </location>
</feature>
<dbReference type="Proteomes" id="UP001529180">
    <property type="component" value="Unassembled WGS sequence"/>
</dbReference>
<feature type="compositionally biased region" description="Polar residues" evidence="1">
    <location>
        <begin position="200"/>
        <end position="225"/>
    </location>
</feature>
<feature type="region of interest" description="Disordered" evidence="1">
    <location>
        <begin position="195"/>
        <end position="225"/>
    </location>
</feature>
<keyword evidence="4" id="KW-1185">Reference proteome</keyword>
<dbReference type="InterPro" id="IPR038610">
    <property type="entry name" value="FliK-like_C_sf"/>
</dbReference>
<comment type="caution">
    <text evidence="3">The sequence shown here is derived from an EMBL/GenBank/DDBJ whole genome shotgun (WGS) entry which is preliminary data.</text>
</comment>
<dbReference type="InterPro" id="IPR021136">
    <property type="entry name" value="Flagellar_hook_control-like_C"/>
</dbReference>
<evidence type="ECO:0000259" key="2">
    <source>
        <dbReference type="Pfam" id="PF02120"/>
    </source>
</evidence>
<gene>
    <name evidence="3" type="ORF">P7680_04860</name>
</gene>
<accession>A0ABT6G8C9</accession>
<feature type="region of interest" description="Disordered" evidence="1">
    <location>
        <begin position="329"/>
        <end position="349"/>
    </location>
</feature>
<dbReference type="EMBL" id="JARSBO010000002">
    <property type="protein sequence ID" value="MDG4718316.1"/>
    <property type="molecule type" value="Genomic_DNA"/>
</dbReference>
<feature type="region of interest" description="Disordered" evidence="1">
    <location>
        <begin position="1"/>
        <end position="32"/>
    </location>
</feature>
<dbReference type="Pfam" id="PF02120">
    <property type="entry name" value="Flg_hook"/>
    <property type="match status" value="1"/>
</dbReference>
<protein>
    <submittedName>
        <fullName evidence="3">Flagellar hook-length control protein FliK</fullName>
    </submittedName>
</protein>
<evidence type="ECO:0000313" key="3">
    <source>
        <dbReference type="EMBL" id="MDG4718316.1"/>
    </source>
</evidence>
<organism evidence="3 4">
    <name type="scientific">Thalassospira aquimaris</name>
    <dbReference type="NCBI Taxonomy" id="3037796"/>
    <lineage>
        <taxon>Bacteria</taxon>
        <taxon>Pseudomonadati</taxon>
        <taxon>Pseudomonadota</taxon>
        <taxon>Alphaproteobacteria</taxon>
        <taxon>Rhodospirillales</taxon>
        <taxon>Thalassospiraceae</taxon>
        <taxon>Thalassospira</taxon>
    </lineage>
</organism>
<proteinExistence type="predicted"/>
<keyword evidence="3" id="KW-0282">Flagellum</keyword>
<feature type="compositionally biased region" description="Polar residues" evidence="1">
    <location>
        <begin position="15"/>
        <end position="25"/>
    </location>
</feature>
<evidence type="ECO:0000256" key="1">
    <source>
        <dbReference type="SAM" id="MobiDB-lite"/>
    </source>
</evidence>
<keyword evidence="3" id="KW-0966">Cell projection</keyword>
<dbReference type="Gene3D" id="3.30.750.140">
    <property type="match status" value="1"/>
</dbReference>
<dbReference type="RefSeq" id="WP_114103291.1">
    <property type="nucleotide sequence ID" value="NZ_JARSBO010000002.1"/>
</dbReference>
<name>A0ABT6G8C9_9PROT</name>
<reference evidence="3 4" key="1">
    <citation type="submission" date="2023-03" db="EMBL/GenBank/DDBJ databases">
        <title>Strain FZY0004 represents a novel species in the genus Thalassospira isolated from seawater.</title>
        <authorList>
            <person name="Fu Z.-Y."/>
        </authorList>
    </citation>
    <scope>NUCLEOTIDE SEQUENCE [LARGE SCALE GENOMIC DNA]</scope>
    <source>
        <strain evidence="3 4">FZY0004</strain>
    </source>
</reference>
<feature type="compositionally biased region" description="Polar residues" evidence="1">
    <location>
        <begin position="487"/>
        <end position="496"/>
    </location>
</feature>
<evidence type="ECO:0000313" key="4">
    <source>
        <dbReference type="Proteomes" id="UP001529180"/>
    </source>
</evidence>
<keyword evidence="3" id="KW-0969">Cilium</keyword>
<dbReference type="CDD" id="cd17470">
    <property type="entry name" value="T3SS_Flik_C"/>
    <property type="match status" value="1"/>
</dbReference>